<sequence>MKQIKDKYTAISNEVYATAYKDFSQEEKEIFLKLLKKINNNFNSST</sequence>
<evidence type="ECO:0000313" key="1">
    <source>
        <dbReference type="EMBL" id="QLY80532.1"/>
    </source>
</evidence>
<protein>
    <recommendedName>
        <fullName evidence="3">MarR family transcriptional regulator</fullName>
    </recommendedName>
</protein>
<dbReference type="Gene3D" id="1.10.10.10">
    <property type="entry name" value="Winged helix-like DNA-binding domain superfamily/Winged helix DNA-binding domain"/>
    <property type="match status" value="1"/>
</dbReference>
<dbReference type="RefSeq" id="WP_181602342.1">
    <property type="nucleotide sequence ID" value="NZ_CP059378.1"/>
</dbReference>
<dbReference type="KEGG" id="cint:HZF06_02820"/>
<dbReference type="EMBL" id="CP059378">
    <property type="protein sequence ID" value="QLY80532.1"/>
    <property type="molecule type" value="Genomic_DNA"/>
</dbReference>
<reference evidence="1 2" key="1">
    <citation type="submission" date="2020-07" db="EMBL/GenBank/DDBJ databases">
        <title>Electron transfer.</title>
        <authorList>
            <person name="Huang L."/>
            <person name="Liu X."/>
            <person name="Zhou S."/>
        </authorList>
    </citation>
    <scope>NUCLEOTIDE SEQUENCE [LARGE SCALE GENOMIC DNA]</scope>
    <source>
        <strain evidence="1 2">Lx1</strain>
    </source>
</reference>
<gene>
    <name evidence="1" type="ORF">HZF06_02820</name>
</gene>
<dbReference type="Proteomes" id="UP000512286">
    <property type="component" value="Chromosome"/>
</dbReference>
<dbReference type="AlphaFoldDB" id="A0A7D6VW67"/>
<name>A0A7D6VW67_9CLOT</name>
<evidence type="ECO:0000313" key="2">
    <source>
        <dbReference type="Proteomes" id="UP000512286"/>
    </source>
</evidence>
<dbReference type="InterPro" id="IPR036388">
    <property type="entry name" value="WH-like_DNA-bd_sf"/>
</dbReference>
<proteinExistence type="predicted"/>
<organism evidence="1 2">
    <name type="scientific">Clostridium intestinale</name>
    <dbReference type="NCBI Taxonomy" id="36845"/>
    <lineage>
        <taxon>Bacteria</taxon>
        <taxon>Bacillati</taxon>
        <taxon>Bacillota</taxon>
        <taxon>Clostridia</taxon>
        <taxon>Eubacteriales</taxon>
        <taxon>Clostridiaceae</taxon>
        <taxon>Clostridium</taxon>
    </lineage>
</organism>
<accession>A0A7D6VW67</accession>
<evidence type="ECO:0008006" key="3">
    <source>
        <dbReference type="Google" id="ProtNLM"/>
    </source>
</evidence>